<dbReference type="Proteomes" id="UP000887574">
    <property type="component" value="Unplaced"/>
</dbReference>
<proteinExistence type="predicted"/>
<organism evidence="1 2">
    <name type="scientific">Ditylenchus dipsaci</name>
    <dbReference type="NCBI Taxonomy" id="166011"/>
    <lineage>
        <taxon>Eukaryota</taxon>
        <taxon>Metazoa</taxon>
        <taxon>Ecdysozoa</taxon>
        <taxon>Nematoda</taxon>
        <taxon>Chromadorea</taxon>
        <taxon>Rhabditida</taxon>
        <taxon>Tylenchina</taxon>
        <taxon>Tylenchomorpha</taxon>
        <taxon>Sphaerularioidea</taxon>
        <taxon>Anguinidae</taxon>
        <taxon>Anguininae</taxon>
        <taxon>Ditylenchus</taxon>
    </lineage>
</organism>
<name>A0A915EJ10_9BILA</name>
<evidence type="ECO:0000313" key="2">
    <source>
        <dbReference type="WBParaSite" id="jg6502"/>
    </source>
</evidence>
<dbReference type="AlphaFoldDB" id="A0A915EJ10"/>
<evidence type="ECO:0000313" key="1">
    <source>
        <dbReference type="Proteomes" id="UP000887574"/>
    </source>
</evidence>
<dbReference type="WBParaSite" id="jg6502">
    <property type="protein sequence ID" value="jg6502"/>
    <property type="gene ID" value="jg6502"/>
</dbReference>
<accession>A0A915EJ10</accession>
<keyword evidence="1" id="KW-1185">Reference proteome</keyword>
<sequence length="131" mass="14607">MFGYLLLEELGIGPPEVLFLSSRTGTGITILVVTEEIQGWVDSKKLLNAQEVSQETQKLFDQCVEEEVLKKLINEAYLSMQLLVELNLPHTFSETKVIVNRATRTLTIVNEGCSPKSMGLKKRTSGHVLDS</sequence>
<reference evidence="2" key="1">
    <citation type="submission" date="2022-11" db="UniProtKB">
        <authorList>
            <consortium name="WormBaseParasite"/>
        </authorList>
    </citation>
    <scope>IDENTIFICATION</scope>
</reference>
<protein>
    <submittedName>
        <fullName evidence="2">Uncharacterized protein</fullName>
    </submittedName>
</protein>